<reference evidence="2 3" key="1">
    <citation type="submission" date="2020-10" db="EMBL/GenBank/DDBJ databases">
        <title>Bacillus sp. HD4P25, an endophyte from a halophyte.</title>
        <authorList>
            <person name="Sun J.-Q."/>
        </authorList>
    </citation>
    <scope>NUCLEOTIDE SEQUENCE [LARGE SCALE GENOMIC DNA]</scope>
    <source>
        <strain evidence="2 3">YIM 93174</strain>
    </source>
</reference>
<keyword evidence="2" id="KW-0489">Methyltransferase</keyword>
<dbReference type="Gene3D" id="3.40.50.150">
    <property type="entry name" value="Vaccinia Virus protein VP39"/>
    <property type="match status" value="1"/>
</dbReference>
<gene>
    <name evidence="2" type="ORF">IMZ08_21790</name>
</gene>
<name>A0ABR9QQB7_9BACI</name>
<comment type="caution">
    <text evidence="2">The sequence shown here is derived from an EMBL/GenBank/DDBJ whole genome shotgun (WGS) entry which is preliminary data.</text>
</comment>
<accession>A0ABR9QQB7</accession>
<dbReference type="GO" id="GO:0032259">
    <property type="term" value="P:methylation"/>
    <property type="evidence" value="ECO:0007669"/>
    <property type="project" value="UniProtKB-KW"/>
</dbReference>
<dbReference type="GO" id="GO:0008168">
    <property type="term" value="F:methyltransferase activity"/>
    <property type="evidence" value="ECO:0007669"/>
    <property type="project" value="UniProtKB-KW"/>
</dbReference>
<keyword evidence="3" id="KW-1185">Reference proteome</keyword>
<dbReference type="Pfam" id="PF13679">
    <property type="entry name" value="Methyltransf_32"/>
    <property type="match status" value="1"/>
</dbReference>
<protein>
    <submittedName>
        <fullName evidence="2">Methyltransferase</fullName>
    </submittedName>
</protein>
<keyword evidence="2" id="KW-0808">Transferase</keyword>
<proteinExistence type="predicted"/>
<evidence type="ECO:0000313" key="3">
    <source>
        <dbReference type="Proteomes" id="UP001516662"/>
    </source>
</evidence>
<evidence type="ECO:0000313" key="2">
    <source>
        <dbReference type="EMBL" id="MBE4910677.1"/>
    </source>
</evidence>
<dbReference type="InterPro" id="IPR025714">
    <property type="entry name" value="Methyltranfer_dom"/>
</dbReference>
<dbReference type="Proteomes" id="UP001516662">
    <property type="component" value="Unassembled WGS sequence"/>
</dbReference>
<dbReference type="InterPro" id="IPR029063">
    <property type="entry name" value="SAM-dependent_MTases_sf"/>
</dbReference>
<feature type="domain" description="Methyltransferase" evidence="1">
    <location>
        <begin position="36"/>
        <end position="98"/>
    </location>
</feature>
<dbReference type="SUPFAM" id="SSF53335">
    <property type="entry name" value="S-adenosyl-L-methionine-dependent methyltransferases"/>
    <property type="match status" value="1"/>
</dbReference>
<organism evidence="2 3">
    <name type="scientific">Litchfieldia luteola</name>
    <dbReference type="NCBI Taxonomy" id="682179"/>
    <lineage>
        <taxon>Bacteria</taxon>
        <taxon>Bacillati</taxon>
        <taxon>Bacillota</taxon>
        <taxon>Bacilli</taxon>
        <taxon>Bacillales</taxon>
        <taxon>Bacillaceae</taxon>
        <taxon>Litchfieldia</taxon>
    </lineage>
</organism>
<dbReference type="EMBL" id="JADCLJ010000025">
    <property type="protein sequence ID" value="MBE4910677.1"/>
    <property type="molecule type" value="Genomic_DNA"/>
</dbReference>
<evidence type="ECO:0000259" key="1">
    <source>
        <dbReference type="Pfam" id="PF13679"/>
    </source>
</evidence>
<dbReference type="RefSeq" id="WP_193539946.1">
    <property type="nucleotide sequence ID" value="NZ_JADCLJ010000025.1"/>
</dbReference>
<sequence length="209" mass="24850">MKEHYYEKLLNIRTRDNQKKSNQSIHYHPYEPTPYEALEQLIERYDVNKSDQIVDFGCGKGRLLFFLHYTSGAVVKGVEMNSTFYEEASANLKNYSKRHRTLSTKAISLIHNSYAEEYEIEPTDNRFYFFNPFSIKVFMKVISNILVSMEKSPREVEIVLYYPSEDYIYYLENQTSFELKNEIQVEGYYQQNQNERFLVYRGLTPGALK</sequence>